<keyword evidence="3" id="KW-1003">Cell membrane</keyword>
<evidence type="ECO:0000256" key="2">
    <source>
        <dbReference type="ARBA" id="ARBA00022448"/>
    </source>
</evidence>
<dbReference type="Pfam" id="PF00664">
    <property type="entry name" value="ABC_membrane"/>
    <property type="match status" value="1"/>
</dbReference>
<dbReference type="eggNOG" id="COG1132">
    <property type="taxonomic scope" value="Bacteria"/>
</dbReference>
<dbReference type="GO" id="GO:0016887">
    <property type="term" value="F:ATP hydrolysis activity"/>
    <property type="evidence" value="ECO:0007669"/>
    <property type="project" value="InterPro"/>
</dbReference>
<organism evidence="13 14">
    <name type="scientific">Rhodococcus jostii (strain RHA1)</name>
    <dbReference type="NCBI Taxonomy" id="101510"/>
    <lineage>
        <taxon>Bacteria</taxon>
        <taxon>Bacillati</taxon>
        <taxon>Actinomycetota</taxon>
        <taxon>Actinomycetes</taxon>
        <taxon>Mycobacteriales</taxon>
        <taxon>Nocardiaceae</taxon>
        <taxon>Rhodococcus</taxon>
    </lineage>
</organism>
<proteinExistence type="predicted"/>
<feature type="transmembrane region" description="Helical" evidence="10">
    <location>
        <begin position="65"/>
        <end position="90"/>
    </location>
</feature>
<keyword evidence="4" id="KW-0997">Cell inner membrane</keyword>
<keyword evidence="6" id="KW-0547">Nucleotide-binding</keyword>
<evidence type="ECO:0000256" key="4">
    <source>
        <dbReference type="ARBA" id="ARBA00022519"/>
    </source>
</evidence>
<dbReference type="Gene3D" id="1.20.1560.10">
    <property type="entry name" value="ABC transporter type 1, transmembrane domain"/>
    <property type="match status" value="1"/>
</dbReference>
<name>Q0S7I9_RHOJR</name>
<dbReference type="PROSITE" id="PS50929">
    <property type="entry name" value="ABC_TM1F"/>
    <property type="match status" value="1"/>
</dbReference>
<evidence type="ECO:0000256" key="10">
    <source>
        <dbReference type="SAM" id="Phobius"/>
    </source>
</evidence>
<dbReference type="CDD" id="cd07346">
    <property type="entry name" value="ABC_6TM_exporters"/>
    <property type="match status" value="1"/>
</dbReference>
<keyword evidence="8 10" id="KW-1133">Transmembrane helix</keyword>
<dbReference type="RefSeq" id="WP_011597049.1">
    <property type="nucleotide sequence ID" value="NC_008268.1"/>
</dbReference>
<evidence type="ECO:0000256" key="8">
    <source>
        <dbReference type="ARBA" id="ARBA00022989"/>
    </source>
</evidence>
<feature type="transmembrane region" description="Helical" evidence="10">
    <location>
        <begin position="29"/>
        <end position="53"/>
    </location>
</feature>
<dbReference type="InterPro" id="IPR027417">
    <property type="entry name" value="P-loop_NTPase"/>
</dbReference>
<feature type="transmembrane region" description="Helical" evidence="10">
    <location>
        <begin position="170"/>
        <end position="187"/>
    </location>
</feature>
<comment type="subcellular location">
    <subcellularLocation>
        <location evidence="1">Cell membrane</location>
        <topology evidence="1">Multi-pass membrane protein</topology>
    </subcellularLocation>
</comment>
<keyword evidence="7" id="KW-0067">ATP-binding</keyword>
<evidence type="ECO:0000256" key="7">
    <source>
        <dbReference type="ARBA" id="ARBA00022840"/>
    </source>
</evidence>
<evidence type="ECO:0000259" key="11">
    <source>
        <dbReference type="PROSITE" id="PS50893"/>
    </source>
</evidence>
<evidence type="ECO:0000256" key="6">
    <source>
        <dbReference type="ARBA" id="ARBA00022741"/>
    </source>
</evidence>
<dbReference type="PATRIC" id="fig|101510.16.peg.4756"/>
<dbReference type="GO" id="GO:0005886">
    <property type="term" value="C:plasma membrane"/>
    <property type="evidence" value="ECO:0007669"/>
    <property type="project" value="UniProtKB-SubCell"/>
</dbReference>
<evidence type="ECO:0000313" key="13">
    <source>
        <dbReference type="EMBL" id="ABG96497.1"/>
    </source>
</evidence>
<keyword evidence="2" id="KW-0813">Transport</keyword>
<evidence type="ECO:0000259" key="12">
    <source>
        <dbReference type="PROSITE" id="PS50929"/>
    </source>
</evidence>
<dbReference type="EMBL" id="CP000431">
    <property type="protein sequence ID" value="ABG96497.1"/>
    <property type="molecule type" value="Genomic_DNA"/>
</dbReference>
<dbReference type="GO" id="GO:0005524">
    <property type="term" value="F:ATP binding"/>
    <property type="evidence" value="ECO:0007669"/>
    <property type="project" value="UniProtKB-KW"/>
</dbReference>
<feature type="transmembrane region" description="Helical" evidence="10">
    <location>
        <begin position="143"/>
        <end position="164"/>
    </location>
</feature>
<dbReference type="OrthoDB" id="9806127at2"/>
<feature type="domain" description="ABC transmembrane type-1" evidence="12">
    <location>
        <begin position="29"/>
        <end position="311"/>
    </location>
</feature>
<evidence type="ECO:0000313" key="14">
    <source>
        <dbReference type="Proteomes" id="UP000008710"/>
    </source>
</evidence>
<dbReference type="PANTHER" id="PTHR43394">
    <property type="entry name" value="ATP-DEPENDENT PERMEASE MDL1, MITOCHONDRIAL"/>
    <property type="match status" value="1"/>
</dbReference>
<feature type="domain" description="ABC transporter" evidence="11">
    <location>
        <begin position="344"/>
        <end position="578"/>
    </location>
</feature>
<protein>
    <submittedName>
        <fullName evidence="13">ABC bifunctional lipid A exporter</fullName>
    </submittedName>
</protein>
<dbReference type="InterPro" id="IPR039421">
    <property type="entry name" value="Type_1_exporter"/>
</dbReference>
<evidence type="ECO:0000256" key="9">
    <source>
        <dbReference type="ARBA" id="ARBA00023136"/>
    </source>
</evidence>
<evidence type="ECO:0000256" key="5">
    <source>
        <dbReference type="ARBA" id="ARBA00022692"/>
    </source>
</evidence>
<dbReference type="SUPFAM" id="SSF52540">
    <property type="entry name" value="P-loop containing nucleoside triphosphate hydrolases"/>
    <property type="match status" value="1"/>
</dbReference>
<dbReference type="PROSITE" id="PS50893">
    <property type="entry name" value="ABC_TRANSPORTER_2"/>
    <property type="match status" value="1"/>
</dbReference>
<evidence type="ECO:0000256" key="1">
    <source>
        <dbReference type="ARBA" id="ARBA00004651"/>
    </source>
</evidence>
<dbReference type="HOGENOM" id="CLU_000604_84_9_11"/>
<dbReference type="Proteomes" id="UP000008710">
    <property type="component" value="Chromosome"/>
</dbReference>
<dbReference type="SUPFAM" id="SSF90123">
    <property type="entry name" value="ABC transporter transmembrane region"/>
    <property type="match status" value="1"/>
</dbReference>
<dbReference type="Gene3D" id="3.40.50.300">
    <property type="entry name" value="P-loop containing nucleotide triphosphate hydrolases"/>
    <property type="match status" value="1"/>
</dbReference>
<dbReference type="KEGG" id="rha:RHA1_ro04711"/>
<dbReference type="InterPro" id="IPR003439">
    <property type="entry name" value="ABC_transporter-like_ATP-bd"/>
</dbReference>
<dbReference type="FunFam" id="3.40.50.300:FF:001001">
    <property type="entry name" value="Multidrug ABC transporter ATP-binding protein"/>
    <property type="match status" value="1"/>
</dbReference>
<dbReference type="Pfam" id="PF00005">
    <property type="entry name" value="ABC_tran"/>
    <property type="match status" value="1"/>
</dbReference>
<dbReference type="InterPro" id="IPR011527">
    <property type="entry name" value="ABC1_TM_dom"/>
</dbReference>
<keyword evidence="5 10" id="KW-0812">Transmembrane</keyword>
<gene>
    <name evidence="13" type="ordered locus">RHA1_ro04711</name>
</gene>
<evidence type="ECO:0000256" key="3">
    <source>
        <dbReference type="ARBA" id="ARBA00022475"/>
    </source>
</evidence>
<dbReference type="SMART" id="SM00382">
    <property type="entry name" value="AAA"/>
    <property type="match status" value="1"/>
</dbReference>
<sequence length="582" mass="60658">MSELLPIANARDTWAWLRSELGRRRGRSVFTLLVAAVAAGMALVPVYVFGVLVDRVQDGAPPSTIGWVVAVIASAAVIGGVCAGFASFLIRSLGEGILADLRERTVDRALRLPIQTVERVGKGDLLSRVGDDVAVIGKAVTDVVPNLVTAVLLVVLSMVTMLGIDWRLGLAGMVALPMYALAMRWYLPRSAPVYAAERVAMGERAQALISSMQGARTVRAYGLEDSHLAQINGASGQARDLSVGVFALFTRFAGRGNRAEFVGLATILAAGFALVNADIVTVGQTTTASLLFHRLFNPIGMLMYTFDEVQSAGASLARLVGVVDLDDESSTGTATVRETADSTLELADVRHTYDGSHEVVHGISLRVKSGERVALVGSTGAGKTTVAAIAAGSIVPTSGSVRIGGTALPDLEPGGLRRRVAIVSQEVHVFAGPLIDDLRLAAPDASEEDAAMALKAVGADGWVNALDDGVQTVVGEGGHELTAAQAQQLALARLVLANPSVAILDEATAEAGSAGARELEASAEAATRGRTTLVVAHRLTQAAAADRVVVLEHGRIVEQGPHADLVAAGGRYAELWSAWEGR</sequence>
<dbReference type="GO" id="GO:0015421">
    <property type="term" value="F:ABC-type oligopeptide transporter activity"/>
    <property type="evidence" value="ECO:0007669"/>
    <property type="project" value="TreeGrafter"/>
</dbReference>
<keyword evidence="9 10" id="KW-0472">Membrane</keyword>
<dbReference type="AlphaFoldDB" id="Q0S7I9"/>
<dbReference type="InterPro" id="IPR003593">
    <property type="entry name" value="AAA+_ATPase"/>
</dbReference>
<reference evidence="14" key="1">
    <citation type="journal article" date="2006" name="Proc. Natl. Acad. Sci. U.S.A.">
        <title>The complete genome of Rhodococcus sp. RHA1 provides insights into a catabolic powerhouse.</title>
        <authorList>
            <person name="McLeod M.P."/>
            <person name="Warren R.L."/>
            <person name="Hsiao W.W.L."/>
            <person name="Araki N."/>
            <person name="Myhre M."/>
            <person name="Fernandes C."/>
            <person name="Miyazawa D."/>
            <person name="Wong W."/>
            <person name="Lillquist A.L."/>
            <person name="Wang D."/>
            <person name="Dosanjh M."/>
            <person name="Hara H."/>
            <person name="Petrescu A."/>
            <person name="Morin R.D."/>
            <person name="Yang G."/>
            <person name="Stott J.M."/>
            <person name="Schein J.E."/>
            <person name="Shin H."/>
            <person name="Smailus D."/>
            <person name="Siddiqui A.S."/>
            <person name="Marra M.A."/>
            <person name="Jones S.J.M."/>
            <person name="Holt R."/>
            <person name="Brinkman F.S.L."/>
            <person name="Miyauchi K."/>
            <person name="Fukuda M."/>
            <person name="Davies J.E."/>
            <person name="Mohn W.W."/>
            <person name="Eltis L.D."/>
        </authorList>
    </citation>
    <scope>NUCLEOTIDE SEQUENCE [LARGE SCALE GENOMIC DNA]</scope>
    <source>
        <strain evidence="14">RHA1</strain>
    </source>
</reference>
<dbReference type="PANTHER" id="PTHR43394:SF1">
    <property type="entry name" value="ATP-BINDING CASSETTE SUB-FAMILY B MEMBER 10, MITOCHONDRIAL"/>
    <property type="match status" value="1"/>
</dbReference>
<dbReference type="InterPro" id="IPR036640">
    <property type="entry name" value="ABC1_TM_sf"/>
</dbReference>
<accession>Q0S7I9</accession>
<feature type="transmembrane region" description="Helical" evidence="10">
    <location>
        <begin position="261"/>
        <end position="283"/>
    </location>
</feature>